<dbReference type="Proteomes" id="UP000178179">
    <property type="component" value="Unassembled WGS sequence"/>
</dbReference>
<dbReference type="EMBL" id="MHIS01000013">
    <property type="protein sequence ID" value="OGY56542.1"/>
    <property type="molecule type" value="Genomic_DNA"/>
</dbReference>
<dbReference type="GO" id="GO:1901135">
    <property type="term" value="P:carbohydrate derivative metabolic process"/>
    <property type="evidence" value="ECO:0007669"/>
    <property type="project" value="InterPro"/>
</dbReference>
<dbReference type="GO" id="GO:0004476">
    <property type="term" value="F:mannose-6-phosphate isomerase activity"/>
    <property type="evidence" value="ECO:0007669"/>
    <property type="project" value="InterPro"/>
</dbReference>
<dbReference type="Gene3D" id="3.40.50.10490">
    <property type="entry name" value="Glucose-6-phosphate isomerase like protein, domain 1"/>
    <property type="match status" value="2"/>
</dbReference>
<comment type="caution">
    <text evidence="4">The sequence shown here is derived from an EMBL/GenBank/DDBJ whole genome shotgun (WGS) entry which is preliminary data.</text>
</comment>
<dbReference type="CDD" id="cd05637">
    <property type="entry name" value="SIS_PGI_PMI_2"/>
    <property type="match status" value="1"/>
</dbReference>
<sequence>MREAIVNFPKQFKYEPKVENAVGHLVKFERFALMGMGGSALIGDLIKKLDPDLDIVVHKGYGLPRGVDLNGRLLIFVSYSGNTEETLDAFDYALKAGHHLAVVGTGGKLLDKAKKIGILYVELPNTDVQPRVSLGFQIRAVLTLMQQSGLYKEVGKLATVNFKGLEKEGEKLAKGIAGKIPLIYASGDNGTIAYNWKIKFNETGKIPAFWSVLPEANHNEINGFGGTEKKLSNFVCLFIKDDRDHSRVKKRMTVLGAVYKELGLSVKTIPLKGKSEAQKLFGSLILGDWTAYYTAKVYGNEANEVPLVKKFKKLIG</sequence>
<dbReference type="Pfam" id="PF10432">
    <property type="entry name" value="bact-PGI_C"/>
    <property type="match status" value="1"/>
</dbReference>
<dbReference type="GO" id="GO:0004347">
    <property type="term" value="F:glucose-6-phosphate isomerase activity"/>
    <property type="evidence" value="ECO:0007669"/>
    <property type="project" value="InterPro"/>
</dbReference>
<evidence type="ECO:0000256" key="2">
    <source>
        <dbReference type="ARBA" id="ARBA00023235"/>
    </source>
</evidence>
<protein>
    <recommendedName>
        <fullName evidence="3">Bifunctional glucose-6-phosphate/mannose-6-phosphate isomerase C-terminal domain-containing protein</fullName>
    </recommendedName>
</protein>
<gene>
    <name evidence="4" type="ORF">A2119_01345</name>
</gene>
<evidence type="ECO:0000259" key="3">
    <source>
        <dbReference type="Pfam" id="PF10432"/>
    </source>
</evidence>
<evidence type="ECO:0000313" key="5">
    <source>
        <dbReference type="Proteomes" id="UP000178179"/>
    </source>
</evidence>
<dbReference type="InterPro" id="IPR046348">
    <property type="entry name" value="SIS_dom_sf"/>
</dbReference>
<keyword evidence="2" id="KW-0413">Isomerase</keyword>
<dbReference type="GO" id="GO:0097367">
    <property type="term" value="F:carbohydrate derivative binding"/>
    <property type="evidence" value="ECO:0007669"/>
    <property type="project" value="InterPro"/>
</dbReference>
<dbReference type="InterPro" id="IPR019490">
    <property type="entry name" value="Glu6P/Mann6P_isomerase_C"/>
</dbReference>
<reference evidence="4 5" key="1">
    <citation type="journal article" date="2016" name="Nat. Commun.">
        <title>Thousands of microbial genomes shed light on interconnected biogeochemical processes in an aquifer system.</title>
        <authorList>
            <person name="Anantharaman K."/>
            <person name="Brown C.T."/>
            <person name="Hug L.A."/>
            <person name="Sharon I."/>
            <person name="Castelle C.J."/>
            <person name="Probst A.J."/>
            <person name="Thomas B.C."/>
            <person name="Singh A."/>
            <person name="Wilkins M.J."/>
            <person name="Karaoz U."/>
            <person name="Brodie E.L."/>
            <person name="Williams K.H."/>
            <person name="Hubbard S.S."/>
            <person name="Banfield J.F."/>
        </authorList>
    </citation>
    <scope>NUCLEOTIDE SEQUENCE [LARGE SCALE GENOMIC DNA]</scope>
</reference>
<name>A0A1G1YVZ7_9BACT</name>
<evidence type="ECO:0000313" key="4">
    <source>
        <dbReference type="EMBL" id="OGY56542.1"/>
    </source>
</evidence>
<dbReference type="GO" id="GO:0005975">
    <property type="term" value="P:carbohydrate metabolic process"/>
    <property type="evidence" value="ECO:0007669"/>
    <property type="project" value="InterPro"/>
</dbReference>
<dbReference type="AlphaFoldDB" id="A0A1G1YVZ7"/>
<accession>A0A1G1YVZ7</accession>
<proteinExistence type="inferred from homology"/>
<evidence type="ECO:0000256" key="1">
    <source>
        <dbReference type="ARBA" id="ARBA00010523"/>
    </source>
</evidence>
<organism evidence="4 5">
    <name type="scientific">Candidatus Colwellbacteria bacterium GWA2_46_10</name>
    <dbReference type="NCBI Taxonomy" id="1797684"/>
    <lineage>
        <taxon>Bacteria</taxon>
        <taxon>Candidatus Colwelliibacteriota</taxon>
    </lineage>
</organism>
<comment type="similarity">
    <text evidence="1">Belongs to the PGI/PMI family.</text>
</comment>
<feature type="domain" description="Bifunctional glucose-6-phosphate/mannose-6-phosphate isomerase C-terminal" evidence="3">
    <location>
        <begin position="167"/>
        <end position="313"/>
    </location>
</feature>
<dbReference type="SUPFAM" id="SSF53697">
    <property type="entry name" value="SIS domain"/>
    <property type="match status" value="1"/>
</dbReference>